<dbReference type="Pfam" id="PF02902">
    <property type="entry name" value="Peptidase_C48"/>
    <property type="match status" value="1"/>
</dbReference>
<protein>
    <recommendedName>
        <fullName evidence="5">Ubiquitin-like protease family profile domain-containing protein</fullName>
    </recommendedName>
</protein>
<name>A0A0D3A9G8_BRAOL</name>
<dbReference type="GO" id="GO:0006508">
    <property type="term" value="P:proteolysis"/>
    <property type="evidence" value="ECO:0007669"/>
    <property type="project" value="UniProtKB-KW"/>
</dbReference>
<dbReference type="Proteomes" id="UP000032141">
    <property type="component" value="Chromosome C1"/>
</dbReference>
<reference evidence="6" key="2">
    <citation type="submission" date="2015-03" db="UniProtKB">
        <authorList>
            <consortium name="EnsemblPlants"/>
        </authorList>
    </citation>
    <scope>IDENTIFICATION</scope>
</reference>
<sequence length="845" mass="96564">MDLPELLKRMFTLGEEPIPGKSIAYHTDDPHLLPAVKAALHDDEWEELKNSRLGVFIKFWELKFGWVSRLVHSMLCYQLDIKKKYELWCLIGPEPVRFSMIEFEHLTGLNCEYIKNLDNPAVEVTDELARFLELIAVDIDAGPSSHQIVEACERSGEWSRDDRLRLGYLAIYTGFIEGKKYSSATRASPARLVMDLEDFETYPWGRLAFKTLIDSVKAKKLTKTCYTVDGFIQVLQVWVYYAMPDLAASFGKPIRNKPSPPLLAYKGHKGRKFVKEAISTQTRVVNYEQKEIDEMFPQWDNDESDVVVENLVKFMFAAKGKWKWTQECCPVEGAKKCTNPVYVKQERPQPSVNEERRAQPTVNEERKAPKKARTEAYTESPAAAARNGITREEIEQLFKDMTKVMTAGFGQCVEAVKLLGGRMEALEKKVGIKRKGTDSNELQLTLSDTGKDAKEPGSESVNGDKGGRENNVHAANIEPGCLTEPSVVIMDKTKPTKSDLEREEERREAKKDIVKEYCRAKSERERNLAASQQSPFLGNSTAKQIVPTKNVGHGYDPFAPIDKKNAKVFLEFLKKDLHHTLRFEKKPSGSRSLGFATLQTPLKWLMGYHMDGFINLLRLRYSEHPEHFRSDRLCFLDSTFGLMWIDKYGDFKSSEPGINGLGRRLPPGAFDHYAGLVPKYRQSNHIWGKYVDDIYAPVNYNNEHWIAIWVSIPKKHITIKDSIPSHIKPPQLAELIEPFTTMIPYLLVELSPTDEERVKYTLEPFTYERVRVGVPVARSRDCGVYTMKYIECHALGMSSFPPALSDKNVKTIREKMATDMFEHDLCYHRDGDDDAYTALDMYEGQ</sequence>
<reference evidence="6 7" key="1">
    <citation type="journal article" date="2014" name="Genome Biol.">
        <title>Transcriptome and methylome profiling reveals relics of genome dominance in the mesopolyploid Brassica oleracea.</title>
        <authorList>
            <person name="Parkin I.A."/>
            <person name="Koh C."/>
            <person name="Tang H."/>
            <person name="Robinson S.J."/>
            <person name="Kagale S."/>
            <person name="Clarke W.E."/>
            <person name="Town C.D."/>
            <person name="Nixon J."/>
            <person name="Krishnakumar V."/>
            <person name="Bidwell S.L."/>
            <person name="Denoeud F."/>
            <person name="Belcram H."/>
            <person name="Links M.G."/>
            <person name="Just J."/>
            <person name="Clarke C."/>
            <person name="Bender T."/>
            <person name="Huebert T."/>
            <person name="Mason A.S."/>
            <person name="Pires J.C."/>
            <person name="Barker G."/>
            <person name="Moore J."/>
            <person name="Walley P.G."/>
            <person name="Manoli S."/>
            <person name="Batley J."/>
            <person name="Edwards D."/>
            <person name="Nelson M.N."/>
            <person name="Wang X."/>
            <person name="Paterson A.H."/>
            <person name="King G."/>
            <person name="Bancroft I."/>
            <person name="Chalhoub B."/>
            <person name="Sharpe A.G."/>
        </authorList>
    </citation>
    <scope>NUCLEOTIDE SEQUENCE</scope>
    <source>
        <strain evidence="6 7">cv. TO1000</strain>
    </source>
</reference>
<dbReference type="AlphaFoldDB" id="A0A0D3A9G8"/>
<keyword evidence="7" id="KW-1185">Reference proteome</keyword>
<accession>A0A0D3A9G8</accession>
<dbReference type="Gramene" id="Bo1g078980.1">
    <property type="protein sequence ID" value="Bo1g078980.1"/>
    <property type="gene ID" value="Bo1g078980"/>
</dbReference>
<dbReference type="PANTHER" id="PTHR48449">
    <property type="entry name" value="DUF1985 DOMAIN-CONTAINING PROTEIN"/>
    <property type="match status" value="1"/>
</dbReference>
<evidence type="ECO:0000256" key="4">
    <source>
        <dbReference type="SAM" id="MobiDB-lite"/>
    </source>
</evidence>
<dbReference type="Pfam" id="PF09331">
    <property type="entry name" value="DUF1985"/>
    <property type="match status" value="1"/>
</dbReference>
<evidence type="ECO:0000256" key="2">
    <source>
        <dbReference type="ARBA" id="ARBA00022670"/>
    </source>
</evidence>
<dbReference type="PROSITE" id="PS50600">
    <property type="entry name" value="ULP_PROTEASE"/>
    <property type="match status" value="1"/>
</dbReference>
<evidence type="ECO:0000313" key="6">
    <source>
        <dbReference type="EnsemblPlants" id="Bo1g078980.1"/>
    </source>
</evidence>
<comment type="similarity">
    <text evidence="1">Belongs to the peptidase C48 family.</text>
</comment>
<dbReference type="OMA" id="FGLMWID"/>
<evidence type="ECO:0000259" key="5">
    <source>
        <dbReference type="PROSITE" id="PS50600"/>
    </source>
</evidence>
<dbReference type="InterPro" id="IPR015410">
    <property type="entry name" value="DUF1985"/>
</dbReference>
<evidence type="ECO:0000256" key="1">
    <source>
        <dbReference type="ARBA" id="ARBA00005234"/>
    </source>
</evidence>
<keyword evidence="2" id="KW-0645">Protease</keyword>
<dbReference type="GO" id="GO:0008234">
    <property type="term" value="F:cysteine-type peptidase activity"/>
    <property type="evidence" value="ECO:0007669"/>
    <property type="project" value="InterPro"/>
</dbReference>
<keyword evidence="3" id="KW-0378">Hydrolase</keyword>
<evidence type="ECO:0000313" key="7">
    <source>
        <dbReference type="Proteomes" id="UP000032141"/>
    </source>
</evidence>
<dbReference type="PANTHER" id="PTHR48449:SF1">
    <property type="entry name" value="DUF1985 DOMAIN-CONTAINING PROTEIN"/>
    <property type="match status" value="1"/>
</dbReference>
<dbReference type="SUPFAM" id="SSF54001">
    <property type="entry name" value="Cysteine proteinases"/>
    <property type="match status" value="1"/>
</dbReference>
<dbReference type="Gene3D" id="3.40.395.10">
    <property type="entry name" value="Adenoviral Proteinase, Chain A"/>
    <property type="match status" value="1"/>
</dbReference>
<evidence type="ECO:0000256" key="3">
    <source>
        <dbReference type="ARBA" id="ARBA00022801"/>
    </source>
</evidence>
<organism evidence="6 7">
    <name type="scientific">Brassica oleracea var. oleracea</name>
    <dbReference type="NCBI Taxonomy" id="109376"/>
    <lineage>
        <taxon>Eukaryota</taxon>
        <taxon>Viridiplantae</taxon>
        <taxon>Streptophyta</taxon>
        <taxon>Embryophyta</taxon>
        <taxon>Tracheophyta</taxon>
        <taxon>Spermatophyta</taxon>
        <taxon>Magnoliopsida</taxon>
        <taxon>eudicotyledons</taxon>
        <taxon>Gunneridae</taxon>
        <taxon>Pentapetalae</taxon>
        <taxon>rosids</taxon>
        <taxon>malvids</taxon>
        <taxon>Brassicales</taxon>
        <taxon>Brassicaceae</taxon>
        <taxon>Brassiceae</taxon>
        <taxon>Brassica</taxon>
    </lineage>
</organism>
<feature type="region of interest" description="Disordered" evidence="4">
    <location>
        <begin position="445"/>
        <end position="471"/>
    </location>
</feature>
<feature type="domain" description="Ubiquitin-like protease family profile" evidence="5">
    <location>
        <begin position="570"/>
        <end position="793"/>
    </location>
</feature>
<proteinExistence type="inferred from homology"/>
<dbReference type="InterPro" id="IPR038765">
    <property type="entry name" value="Papain-like_cys_pep_sf"/>
</dbReference>
<feature type="compositionally biased region" description="Basic and acidic residues" evidence="4">
    <location>
        <begin position="353"/>
        <end position="376"/>
    </location>
</feature>
<dbReference type="InterPro" id="IPR003653">
    <property type="entry name" value="Peptidase_C48_C"/>
</dbReference>
<feature type="region of interest" description="Disordered" evidence="4">
    <location>
        <begin position="346"/>
        <end position="384"/>
    </location>
</feature>
<dbReference type="HOGENOM" id="CLU_017415_8_0_1"/>
<dbReference type="EnsemblPlants" id="Bo1g078980.1">
    <property type="protein sequence ID" value="Bo1g078980.1"/>
    <property type="gene ID" value="Bo1g078980"/>
</dbReference>